<sequence>MTTLSQLLTPCLLLDEQVMQRNIGAMLHKAEKHNVRLRPHAKTAKCAEIMSRFYGVETALTVSTLREAEYFAEQGFKDLMYAVCISPDKFARVAQLRMQGVALIVILDSVAVADALVRWSKHNKTDFAVAIEIDCDGHRAGLTPDSDSLPIVAQMLEDAPELKFWGLMTHGGGAYDCASWQQVRQHASQERQALLMAKSRLEQHDIRCDNLSLGSTPTVVAAEHFAGVDEIRPGVFVFFDLFQAQLGACTQADIALSVLATVISHKPESNRIFLDAGGLALSKDRSTQGQAKDYGYGKLLNLDGGEFKEVICVSQVNQEHGVVQLPDTFSLDEFPIGSRVRILPNHACMTAAAYPGYHLIANESSDWNEQTHIQWLARCNGW</sequence>
<dbReference type="Gene3D" id="2.40.37.20">
    <property type="entry name" value="D-serine dehydratase-like domain"/>
    <property type="match status" value="1"/>
</dbReference>
<dbReference type="SMART" id="SM01119">
    <property type="entry name" value="D-ser_dehydrat"/>
    <property type="match status" value="1"/>
</dbReference>
<dbReference type="InterPro" id="IPR001608">
    <property type="entry name" value="Ala_racemase_N"/>
</dbReference>
<dbReference type="GO" id="GO:0036088">
    <property type="term" value="P:D-serine catabolic process"/>
    <property type="evidence" value="ECO:0007669"/>
    <property type="project" value="TreeGrafter"/>
</dbReference>
<dbReference type="GO" id="GO:0008721">
    <property type="term" value="F:D-serine ammonia-lyase activity"/>
    <property type="evidence" value="ECO:0007669"/>
    <property type="project" value="TreeGrafter"/>
</dbReference>
<evidence type="ECO:0000259" key="3">
    <source>
        <dbReference type="SMART" id="SM01119"/>
    </source>
</evidence>
<feature type="domain" description="D-serine dehydratase-like" evidence="3">
    <location>
        <begin position="255"/>
        <end position="361"/>
    </location>
</feature>
<organism evidence="4 5">
    <name type="scientific">Planctobacterium marinum</name>
    <dbReference type="NCBI Taxonomy" id="1631968"/>
    <lineage>
        <taxon>Bacteria</taxon>
        <taxon>Pseudomonadati</taxon>
        <taxon>Pseudomonadota</taxon>
        <taxon>Gammaproteobacteria</taxon>
        <taxon>Alteromonadales</taxon>
        <taxon>Alteromonadaceae</taxon>
        <taxon>Planctobacterium</taxon>
    </lineage>
</organism>
<reference evidence="4" key="1">
    <citation type="submission" date="2023-01" db="EMBL/GenBank/DDBJ databases">
        <title>Complete genome sequence of Planctobacterium marinum strain Dej080120_11.</title>
        <authorList>
            <person name="Ueki S."/>
            <person name="Maruyama F."/>
        </authorList>
    </citation>
    <scope>NUCLEOTIDE SEQUENCE</scope>
    <source>
        <strain evidence="4">Dej080120_11</strain>
    </source>
</reference>
<proteinExistence type="inferred from homology"/>
<dbReference type="SUPFAM" id="SSF51419">
    <property type="entry name" value="PLP-binding barrel"/>
    <property type="match status" value="1"/>
</dbReference>
<protein>
    <submittedName>
        <fullName evidence="4">Alanine racemase</fullName>
    </submittedName>
</protein>
<evidence type="ECO:0000313" key="4">
    <source>
        <dbReference type="EMBL" id="BDX07406.1"/>
    </source>
</evidence>
<evidence type="ECO:0000313" key="5">
    <source>
        <dbReference type="Proteomes" id="UP001333710"/>
    </source>
</evidence>
<gene>
    <name evidence="4" type="ORF">MACH26_29270</name>
</gene>
<dbReference type="InterPro" id="IPR029066">
    <property type="entry name" value="PLP-binding_barrel"/>
</dbReference>
<dbReference type="Pfam" id="PF01168">
    <property type="entry name" value="Ala_racemase_N"/>
    <property type="match status" value="1"/>
</dbReference>
<evidence type="ECO:0000256" key="2">
    <source>
        <dbReference type="ARBA" id="ARBA00023239"/>
    </source>
</evidence>
<dbReference type="Proteomes" id="UP001333710">
    <property type="component" value="Chromosome"/>
</dbReference>
<dbReference type="Pfam" id="PF14031">
    <property type="entry name" value="D-ser_dehydrat"/>
    <property type="match status" value="1"/>
</dbReference>
<dbReference type="InterPro" id="IPR051466">
    <property type="entry name" value="D-amino_acid_metab_enzyme"/>
</dbReference>
<evidence type="ECO:0000256" key="1">
    <source>
        <dbReference type="ARBA" id="ARBA00005323"/>
    </source>
</evidence>
<dbReference type="PANTHER" id="PTHR28004">
    <property type="entry name" value="ZGC:162816-RELATED"/>
    <property type="match status" value="1"/>
</dbReference>
<dbReference type="InterPro" id="IPR026956">
    <property type="entry name" value="D-ser_dehydrat-like_dom"/>
</dbReference>
<dbReference type="PANTHER" id="PTHR28004:SF2">
    <property type="entry name" value="D-SERINE DEHYDRATASE"/>
    <property type="match status" value="1"/>
</dbReference>
<comment type="similarity">
    <text evidence="1">Belongs to the DSD1 family.</text>
</comment>
<dbReference type="InterPro" id="IPR042208">
    <property type="entry name" value="D-ser_dehydrat-like_sf"/>
</dbReference>
<dbReference type="RefSeq" id="WP_338293404.1">
    <property type="nucleotide sequence ID" value="NZ_AP027272.1"/>
</dbReference>
<keyword evidence="5" id="KW-1185">Reference proteome</keyword>
<name>A0AA48HMA0_9ALTE</name>
<dbReference type="AlphaFoldDB" id="A0AA48HMA0"/>
<dbReference type="EMBL" id="AP027272">
    <property type="protein sequence ID" value="BDX07406.1"/>
    <property type="molecule type" value="Genomic_DNA"/>
</dbReference>
<accession>A0AA48HMA0</accession>
<dbReference type="Gene3D" id="3.20.20.10">
    <property type="entry name" value="Alanine racemase"/>
    <property type="match status" value="1"/>
</dbReference>
<dbReference type="KEGG" id="pmaw:MACH26_29270"/>
<keyword evidence="2" id="KW-0456">Lyase</keyword>